<dbReference type="InterPro" id="IPR042001">
    <property type="entry name" value="Sortase_F"/>
</dbReference>
<protein>
    <submittedName>
        <fullName evidence="2">Secreted protein</fullName>
    </submittedName>
</protein>
<dbReference type="Proteomes" id="UP000003824">
    <property type="component" value="Unassembled WGS sequence"/>
</dbReference>
<dbReference type="InterPro" id="IPR023365">
    <property type="entry name" value="Sortase_dom-sf"/>
</dbReference>
<dbReference type="CDD" id="cd05829">
    <property type="entry name" value="Sortase_F"/>
    <property type="match status" value="1"/>
</dbReference>
<sequence>MDTLRPGQGIGVVRADGALAEFTVEDVRVVDRARFDARQAYGPHRAGRAELRLVACGGFDRASGGCTADVIVSAYLTGTRAGTPTGTVPRPATGTPTRA</sequence>
<gene>
    <name evidence="2" type="ORF">SSFG_04531</name>
</gene>
<name>D6A0Q7_STRV1</name>
<accession>D6A0Q7</accession>
<evidence type="ECO:0000313" key="2">
    <source>
        <dbReference type="EMBL" id="EFE69289.2"/>
    </source>
</evidence>
<evidence type="ECO:0000313" key="3">
    <source>
        <dbReference type="Proteomes" id="UP000003824"/>
    </source>
</evidence>
<reference evidence="3" key="1">
    <citation type="submission" date="2008-12" db="EMBL/GenBank/DDBJ databases">
        <title>Annotation of Streptomyces ghanaensis ATCC 14672.</title>
        <authorList>
            <consortium name="The Broad Institute Genome Sequencing Platform"/>
            <consortium name="Broad Institute Microbial Sequencing Center"/>
            <person name="Fischbach M."/>
            <person name="Ward D."/>
            <person name="Young S."/>
            <person name="Kodira C.D."/>
            <person name="Zeng Q."/>
            <person name="Koehrsen M."/>
            <person name="Godfrey P."/>
            <person name="Alvarado L."/>
            <person name="Berlin A.M."/>
            <person name="Borenstein D."/>
            <person name="Chen Z."/>
            <person name="Engels R."/>
            <person name="Freedman E."/>
            <person name="Gellesch M."/>
            <person name="Goldberg J."/>
            <person name="Griggs A."/>
            <person name="Gujja S."/>
            <person name="Heiman D.I."/>
            <person name="Hepburn T.A."/>
            <person name="Howarth C."/>
            <person name="Jen D."/>
            <person name="Larson L."/>
            <person name="Lewis B."/>
            <person name="Mehta T."/>
            <person name="Park D."/>
            <person name="Pearson M."/>
            <person name="Roberts A."/>
            <person name="Saif S."/>
            <person name="Shea T.D."/>
            <person name="Shenoy N."/>
            <person name="Sisk P."/>
            <person name="Stolte C."/>
            <person name="Sykes S.N."/>
            <person name="Walk T."/>
            <person name="White J."/>
            <person name="Yandava C."/>
            <person name="Straight P."/>
            <person name="Clardy J."/>
            <person name="Hung D."/>
            <person name="Kolter R."/>
            <person name="Mekalanos J."/>
            <person name="Walker S."/>
            <person name="Walsh C.T."/>
            <person name="Wieland B.L.C."/>
            <person name="Ilzarbe M."/>
            <person name="Galagan J."/>
            <person name="Nusbaum C."/>
            <person name="Birren B."/>
        </authorList>
    </citation>
    <scope>NUCLEOTIDE SEQUENCE [LARGE SCALE GENOMIC DNA]</scope>
    <source>
        <strain evidence="3">ATCC 14672 / DSM 40746 / JCM 4963 / KCTC 9882 / NRRL B-12104 / FH 1290</strain>
    </source>
</reference>
<evidence type="ECO:0000256" key="1">
    <source>
        <dbReference type="SAM" id="MobiDB-lite"/>
    </source>
</evidence>
<proteinExistence type="predicted"/>
<feature type="region of interest" description="Disordered" evidence="1">
    <location>
        <begin position="80"/>
        <end position="99"/>
    </location>
</feature>
<dbReference type="eggNOG" id="COG3764">
    <property type="taxonomic scope" value="Bacteria"/>
</dbReference>
<dbReference type="EMBL" id="DS999641">
    <property type="protein sequence ID" value="EFE69289.2"/>
    <property type="molecule type" value="Genomic_DNA"/>
</dbReference>
<dbReference type="Gene3D" id="2.40.260.10">
    <property type="entry name" value="Sortase"/>
    <property type="match status" value="1"/>
</dbReference>
<dbReference type="AlphaFoldDB" id="D6A0Q7"/>
<organism evidence="2 3">
    <name type="scientific">Streptomyces viridosporus (strain ATCC 14672 / DSM 40746 / JCM 4963 / KCTC 9882 / NRRL B-12104 / FH 1290)</name>
    <name type="common">Streptomyces ghanaensis</name>
    <dbReference type="NCBI Taxonomy" id="566461"/>
    <lineage>
        <taxon>Bacteria</taxon>
        <taxon>Bacillati</taxon>
        <taxon>Actinomycetota</taxon>
        <taxon>Actinomycetes</taxon>
        <taxon>Kitasatosporales</taxon>
        <taxon>Streptomycetaceae</taxon>
        <taxon>Streptomyces</taxon>
    </lineage>
</organism>